<dbReference type="InterPro" id="IPR021352">
    <property type="entry name" value="DUF2971"/>
</dbReference>
<evidence type="ECO:0000313" key="2">
    <source>
        <dbReference type="Proteomes" id="UP000190675"/>
    </source>
</evidence>
<protein>
    <recommendedName>
        <fullName evidence="3">DUF2971 domain-containing protein</fullName>
    </recommendedName>
</protein>
<gene>
    <name evidence="1" type="ORF">SAMN05444169_6884</name>
</gene>
<dbReference type="Pfam" id="PF11185">
    <property type="entry name" value="DUF2971"/>
    <property type="match status" value="1"/>
</dbReference>
<dbReference type="OrthoDB" id="9795560at2"/>
<evidence type="ECO:0000313" key="1">
    <source>
        <dbReference type="EMBL" id="SHH32198.1"/>
    </source>
</evidence>
<name>A0A1M5S1J5_9BRAD</name>
<organism evidence="1 2">
    <name type="scientific">Bradyrhizobium erythrophlei</name>
    <dbReference type="NCBI Taxonomy" id="1437360"/>
    <lineage>
        <taxon>Bacteria</taxon>
        <taxon>Pseudomonadati</taxon>
        <taxon>Pseudomonadota</taxon>
        <taxon>Alphaproteobacteria</taxon>
        <taxon>Hyphomicrobiales</taxon>
        <taxon>Nitrobacteraceae</taxon>
        <taxon>Bradyrhizobium</taxon>
    </lineage>
</organism>
<reference evidence="1 2" key="1">
    <citation type="submission" date="2016-11" db="EMBL/GenBank/DDBJ databases">
        <authorList>
            <person name="Jaros S."/>
            <person name="Januszkiewicz K."/>
            <person name="Wedrychowicz H."/>
        </authorList>
    </citation>
    <scope>NUCLEOTIDE SEQUENCE [LARGE SCALE GENOMIC DNA]</scope>
    <source>
        <strain evidence="1 2">GAS242</strain>
    </source>
</reference>
<dbReference type="Proteomes" id="UP000190675">
    <property type="component" value="Chromosome I"/>
</dbReference>
<dbReference type="EMBL" id="LT670818">
    <property type="protein sequence ID" value="SHH32198.1"/>
    <property type="molecule type" value="Genomic_DNA"/>
</dbReference>
<evidence type="ECO:0008006" key="3">
    <source>
        <dbReference type="Google" id="ProtNLM"/>
    </source>
</evidence>
<accession>A0A1M5S1J5</accession>
<sequence length="307" mass="34037">MNTNEPYITDADKAHYRSFAMHHLPSVGREPVTEVWHYTTAQGLIAILNDGKMYSTQISCLNDSLEQRYFGDLVHAGVKKLITTNNEQAVGILLQAADNLLSNRDFAALGHFVICFSEVEDDLGQWRGYGGGQCGYAIGFDYLKLFSALPSIRADALLAPMNYDLARQTFVVDDLLRNAQLFFTAGLSGRDVQRWANEFLAAFSGEMDIFACITKHPAFAAEKERRIITRLNNGETNLLEFRQKQTLLARHLPIDLRVSAGLLPITRICVGPGPAQRVSQVSVGDLLIKAGYSDIPVTLSTVPFRIP</sequence>
<dbReference type="RefSeq" id="WP_079569913.1">
    <property type="nucleotide sequence ID" value="NZ_LT670818.1"/>
</dbReference>
<dbReference type="AlphaFoldDB" id="A0A1M5S1J5"/>
<proteinExistence type="predicted"/>